<dbReference type="InterPro" id="IPR032580">
    <property type="entry name" value="SatD"/>
</dbReference>
<protein>
    <recommendedName>
        <fullName evidence="3">SatD family (SatD)</fullName>
    </recommendedName>
</protein>
<dbReference type="PATRIC" id="fig|158500.4.peg.3664"/>
<organism evidence="1 2">
    <name type="scientific">Novosphingobium resinovorum</name>
    <dbReference type="NCBI Taxonomy" id="158500"/>
    <lineage>
        <taxon>Bacteria</taxon>
        <taxon>Pseudomonadati</taxon>
        <taxon>Pseudomonadota</taxon>
        <taxon>Alphaproteobacteria</taxon>
        <taxon>Sphingomonadales</taxon>
        <taxon>Sphingomonadaceae</taxon>
        <taxon>Novosphingobium</taxon>
    </lineage>
</organism>
<gene>
    <name evidence="1" type="ORF">BV97_03590</name>
</gene>
<evidence type="ECO:0008006" key="3">
    <source>
        <dbReference type="Google" id="ProtNLM"/>
    </source>
</evidence>
<dbReference type="EMBL" id="JFYZ01000018">
    <property type="protein sequence ID" value="EZP80176.1"/>
    <property type="molecule type" value="Genomic_DNA"/>
</dbReference>
<comment type="caution">
    <text evidence="1">The sequence shown here is derived from an EMBL/GenBank/DDBJ whole genome shotgun (WGS) entry which is preliminary data.</text>
</comment>
<evidence type="ECO:0000313" key="1">
    <source>
        <dbReference type="EMBL" id="EZP80176.1"/>
    </source>
</evidence>
<dbReference type="Pfam" id="PF16264">
    <property type="entry name" value="SatD"/>
    <property type="match status" value="1"/>
</dbReference>
<dbReference type="eggNOG" id="ENOG5032Q8G">
    <property type="taxonomic scope" value="Bacteria"/>
</dbReference>
<evidence type="ECO:0000313" key="2">
    <source>
        <dbReference type="Proteomes" id="UP000024329"/>
    </source>
</evidence>
<dbReference type="STRING" id="158500.BES08_12155"/>
<dbReference type="AlphaFoldDB" id="A0A031JQW5"/>
<proteinExistence type="predicted"/>
<reference evidence="1 2" key="1">
    <citation type="submission" date="2014-03" db="EMBL/GenBank/DDBJ databases">
        <title>Whole genome sequence of Novosphingobium resinovorum KF1.</title>
        <authorList>
            <person name="Gan H.M."/>
            <person name="Gan H.Y."/>
            <person name="Chew T.H."/>
            <person name="Savka M.A."/>
        </authorList>
    </citation>
    <scope>NUCLEOTIDE SEQUENCE [LARGE SCALE GENOMIC DNA]</scope>
    <source>
        <strain evidence="1 2">KF1</strain>
    </source>
</reference>
<dbReference type="Proteomes" id="UP000024329">
    <property type="component" value="Unassembled WGS sequence"/>
</dbReference>
<name>A0A031JQW5_9SPHN</name>
<accession>A0A031JQW5</accession>
<sequence>MASSPSLHAVLMGDLVGSERHADPRDLHARFNAAIDRQNKALAADMASPLTITLGDEFQGLFTSLVAAAQAAREIRFELLGKDIDCRFVIGSIDLRTPVNSRRAWNMMGPGFADARERLGEKRSASRYRFSFPQYELLETLLEASGASLTAIERGWSQAQRGDIVKLLAGASVAEVANARNVSVHNVYKVRSAGDFELYVIQWAAIHKALAELDHRYRLPGADKWGAHSFTPQ</sequence>